<evidence type="ECO:0008006" key="10">
    <source>
        <dbReference type="Google" id="ProtNLM"/>
    </source>
</evidence>
<evidence type="ECO:0000256" key="2">
    <source>
        <dbReference type="ARBA" id="ARBA00009533"/>
    </source>
</evidence>
<dbReference type="InterPro" id="IPR002129">
    <property type="entry name" value="PyrdxlP-dep_de-COase"/>
</dbReference>
<dbReference type="Pfam" id="PF00282">
    <property type="entry name" value="Pyridoxal_deC"/>
    <property type="match status" value="1"/>
</dbReference>
<dbReference type="InParanoid" id="A0A163MUC6"/>
<dbReference type="GO" id="GO:0019752">
    <property type="term" value="P:carboxylic acid metabolic process"/>
    <property type="evidence" value="ECO:0007669"/>
    <property type="project" value="InterPro"/>
</dbReference>
<dbReference type="Proteomes" id="UP000078561">
    <property type="component" value="Unassembled WGS sequence"/>
</dbReference>
<dbReference type="EMBL" id="LT554937">
    <property type="protein sequence ID" value="SAM08771.1"/>
    <property type="molecule type" value="Genomic_DNA"/>
</dbReference>
<evidence type="ECO:0000256" key="4">
    <source>
        <dbReference type="ARBA" id="ARBA00022898"/>
    </source>
</evidence>
<dbReference type="AlphaFoldDB" id="A0A163MUC6"/>
<accession>A0A163MUC6</accession>
<evidence type="ECO:0000256" key="5">
    <source>
        <dbReference type="ARBA" id="ARBA00023239"/>
    </source>
</evidence>
<dbReference type="OMA" id="RHATYHA"/>
<keyword evidence="9" id="KW-1185">Reference proteome</keyword>
<evidence type="ECO:0000256" key="1">
    <source>
        <dbReference type="ARBA" id="ARBA00001933"/>
    </source>
</evidence>
<dbReference type="InterPro" id="IPR015421">
    <property type="entry name" value="PyrdxlP-dep_Trfase_major"/>
</dbReference>
<dbReference type="PANTHER" id="PTHR45677:SF8">
    <property type="entry name" value="CYSTEINE SULFINIC ACID DECARBOXYLASE"/>
    <property type="match status" value="1"/>
</dbReference>
<keyword evidence="3" id="KW-0210">Decarboxylase</keyword>
<evidence type="ECO:0000313" key="8">
    <source>
        <dbReference type="EMBL" id="SAM08771.1"/>
    </source>
</evidence>
<dbReference type="Gene3D" id="3.40.640.10">
    <property type="entry name" value="Type I PLP-dependent aspartate aminotransferase-like (Major domain)"/>
    <property type="match status" value="1"/>
</dbReference>
<comment type="similarity">
    <text evidence="2 7">Belongs to the group II decarboxylase family.</text>
</comment>
<proteinExistence type="inferred from homology"/>
<reference evidence="8" key="1">
    <citation type="submission" date="2016-04" db="EMBL/GenBank/DDBJ databases">
        <authorList>
            <person name="Evans L.H."/>
            <person name="Alamgir A."/>
            <person name="Owens N."/>
            <person name="Weber N.D."/>
            <person name="Virtaneva K."/>
            <person name="Barbian K."/>
            <person name="Babar A."/>
            <person name="Rosenke K."/>
        </authorList>
    </citation>
    <scope>NUCLEOTIDE SEQUENCE [LARGE SCALE GENOMIC DNA]</scope>
    <source>
        <strain evidence="8">CBS 101.48</strain>
    </source>
</reference>
<dbReference type="InterPro" id="IPR015424">
    <property type="entry name" value="PyrdxlP-dep_Trfase"/>
</dbReference>
<gene>
    <name evidence="8" type="primary">ABSGL_14437.1 scaffold 14663</name>
</gene>
<evidence type="ECO:0000256" key="3">
    <source>
        <dbReference type="ARBA" id="ARBA00022793"/>
    </source>
</evidence>
<dbReference type="SUPFAM" id="SSF53383">
    <property type="entry name" value="PLP-dependent transferases"/>
    <property type="match status" value="1"/>
</dbReference>
<keyword evidence="4 6" id="KW-0663">Pyridoxal phosphate</keyword>
<dbReference type="STRING" id="4829.A0A163MUC6"/>
<keyword evidence="5 7" id="KW-0456">Lyase</keyword>
<evidence type="ECO:0000313" key="9">
    <source>
        <dbReference type="Proteomes" id="UP000078561"/>
    </source>
</evidence>
<dbReference type="PANTHER" id="PTHR45677">
    <property type="entry name" value="GLUTAMATE DECARBOXYLASE-RELATED"/>
    <property type="match status" value="1"/>
</dbReference>
<dbReference type="GO" id="GO:0030170">
    <property type="term" value="F:pyridoxal phosphate binding"/>
    <property type="evidence" value="ECO:0007669"/>
    <property type="project" value="InterPro"/>
</dbReference>
<protein>
    <recommendedName>
        <fullName evidence="10">PLP-dependent transferase</fullName>
    </recommendedName>
</protein>
<dbReference type="OrthoDB" id="392571at2759"/>
<organism evidence="8">
    <name type="scientific">Absidia glauca</name>
    <name type="common">Pin mould</name>
    <dbReference type="NCBI Taxonomy" id="4829"/>
    <lineage>
        <taxon>Eukaryota</taxon>
        <taxon>Fungi</taxon>
        <taxon>Fungi incertae sedis</taxon>
        <taxon>Mucoromycota</taxon>
        <taxon>Mucoromycotina</taxon>
        <taxon>Mucoromycetes</taxon>
        <taxon>Mucorales</taxon>
        <taxon>Cunninghamellaceae</taxon>
        <taxon>Absidia</taxon>
    </lineage>
</organism>
<evidence type="ECO:0000256" key="7">
    <source>
        <dbReference type="RuleBase" id="RU000382"/>
    </source>
</evidence>
<feature type="modified residue" description="N6-(pyridoxal phosphate)lysine" evidence="6">
    <location>
        <position position="331"/>
    </location>
</feature>
<comment type="cofactor">
    <cofactor evidence="1 6 7">
        <name>pyridoxal 5'-phosphate</name>
        <dbReference type="ChEBI" id="CHEBI:597326"/>
    </cofactor>
</comment>
<dbReference type="GO" id="GO:0016831">
    <property type="term" value="F:carboxy-lyase activity"/>
    <property type="evidence" value="ECO:0007669"/>
    <property type="project" value="UniProtKB-KW"/>
</dbReference>
<evidence type="ECO:0000256" key="6">
    <source>
        <dbReference type="PIRSR" id="PIRSR602129-50"/>
    </source>
</evidence>
<sequence>MVSSETTNNVADELDTLLLRLQKLVVDYVKEGQNADNAVVRYYSPEDLYKRIDLALPDSGAGVDGKGLNHLDYDRLTRLNIVETFDLIKDTLKYSVNTWNPRFMDKLYAGTNPIGVVSELLLAILNSNSHVYHCSPVLSLMEIEVTRATAQLLNMGKDSGGILCPGGSASNLLAVVTARNKLYPSIKSKGYMPRPFNADADYGVLKLFTSSHSHYSIDQAAQVLGLGLDNVVKVPTDDEGRMLVSELERLLQESVARGETPFFINATSGTTVMGAFDPLDKIARLAKKYNCWCHADGSWGGSAVFSDQVTRTKDWFRGSDLVDSFTINPHKLLGVPLQCSMLLTPHNGHVMFARTNSIKADYLFHGNAVDLGAATIGCGRRPDALKVFLAWKFYGKQGLGQRVDRALCSASEFMDLVRRRRGFILVKDPCPFLQICFWYVPESIKDQVDAWKSQSDGGALGKIAVVTRTIQQRINHSGAYLVDHAPLPGVPDFFRIVINAPTVSVDRDLVGLLDRIESVGNDVNWEKIFEQ</sequence>
<dbReference type="GO" id="GO:0005737">
    <property type="term" value="C:cytoplasm"/>
    <property type="evidence" value="ECO:0007669"/>
    <property type="project" value="TreeGrafter"/>
</dbReference>
<name>A0A163MUC6_ABSGL</name>
<dbReference type="Gene3D" id="3.90.1150.170">
    <property type="match status" value="1"/>
</dbReference>